<organism evidence="2 3">
    <name type="scientific">[Propionibacterium] namnetense SK182B-JCVI</name>
    <dbReference type="NCBI Taxonomy" id="1051006"/>
    <lineage>
        <taxon>Bacteria</taxon>
        <taxon>Bacillati</taxon>
        <taxon>Actinomycetota</taxon>
        <taxon>Actinomycetes</taxon>
        <taxon>Propionibacteriales</taxon>
        <taxon>Propionibacteriaceae</taxon>
        <taxon>Cutibacterium</taxon>
    </lineage>
</organism>
<dbReference type="PATRIC" id="fig|1051006.4.peg.1507"/>
<reference evidence="2 3" key="1">
    <citation type="submission" date="2011-07" db="EMBL/GenBank/DDBJ databases">
        <title>Genome Sequence of Propionibacterium acnes SK182B-JCVI.</title>
        <authorList>
            <person name="Durkin A.S."/>
            <person name="Madupu R."/>
            <person name="Hostetler J."/>
            <person name="Radune D."/>
            <person name="Torralba M."/>
            <person name="Methe B."/>
            <person name="Sutton G."/>
            <person name="Strausberg R.L."/>
            <person name="Nelson K.E."/>
        </authorList>
    </citation>
    <scope>NUCLEOTIDE SEQUENCE [LARGE SCALE GENOMIC DNA]</scope>
    <source>
        <strain evidence="2 3">SK182B-JCVI</strain>
    </source>
</reference>
<protein>
    <submittedName>
        <fullName evidence="2">Uncharacterized protein</fullName>
    </submittedName>
</protein>
<evidence type="ECO:0000313" key="3">
    <source>
        <dbReference type="Proteomes" id="UP000007832"/>
    </source>
</evidence>
<sequence>MLSDVFVVEEDEDEAGSDFVEDSEVVDEELSPVAAFDAPLV</sequence>
<gene>
    <name evidence="2" type="ORF">HMPREF1162_1888</name>
</gene>
<feature type="region of interest" description="Disordered" evidence="1">
    <location>
        <begin position="1"/>
        <end position="24"/>
    </location>
</feature>
<evidence type="ECO:0000313" key="2">
    <source>
        <dbReference type="EMBL" id="EGR96838.1"/>
    </source>
</evidence>
<feature type="compositionally biased region" description="Acidic residues" evidence="1">
    <location>
        <begin position="7"/>
        <end position="24"/>
    </location>
</feature>
<dbReference type="AlphaFoldDB" id="F9NWF2"/>
<evidence type="ECO:0000256" key="1">
    <source>
        <dbReference type="SAM" id="MobiDB-lite"/>
    </source>
</evidence>
<comment type="caution">
    <text evidence="2">The sequence shown here is derived from an EMBL/GenBank/DDBJ whole genome shotgun (WGS) entry which is preliminary data.</text>
</comment>
<accession>F9NWF2</accession>
<dbReference type="Proteomes" id="UP000007832">
    <property type="component" value="Unassembled WGS sequence"/>
</dbReference>
<name>F9NWF2_9ACTN</name>
<dbReference type="EMBL" id="AFUN01000034">
    <property type="protein sequence ID" value="EGR96838.1"/>
    <property type="molecule type" value="Genomic_DNA"/>
</dbReference>
<proteinExistence type="predicted"/>